<proteinExistence type="predicted"/>
<evidence type="ECO:0000259" key="12">
    <source>
        <dbReference type="Pfam" id="PF23539"/>
    </source>
</evidence>
<dbReference type="SUPFAM" id="SSF55874">
    <property type="entry name" value="ATPase domain of HSP90 chaperone/DNA topoisomerase II/histidine kinase"/>
    <property type="match status" value="1"/>
</dbReference>
<accession>A0A9W6V3E8</accession>
<dbReference type="GO" id="GO:0005524">
    <property type="term" value="F:ATP binding"/>
    <property type="evidence" value="ECO:0007669"/>
    <property type="project" value="UniProtKB-KW"/>
</dbReference>
<name>A0A9W6V3E8_9ACTN</name>
<dbReference type="PANTHER" id="PTHR24421:SF10">
    <property type="entry name" value="NITRATE_NITRITE SENSOR PROTEIN NARQ"/>
    <property type="match status" value="1"/>
</dbReference>
<evidence type="ECO:0000256" key="8">
    <source>
        <dbReference type="ARBA" id="ARBA00023012"/>
    </source>
</evidence>
<organism evidence="13 14">
    <name type="scientific">Kitasatospora phosalacinea</name>
    <dbReference type="NCBI Taxonomy" id="2065"/>
    <lineage>
        <taxon>Bacteria</taxon>
        <taxon>Bacillati</taxon>
        <taxon>Actinomycetota</taxon>
        <taxon>Actinomycetes</taxon>
        <taxon>Kitasatosporales</taxon>
        <taxon>Streptomycetaceae</taxon>
        <taxon>Kitasatospora</taxon>
    </lineage>
</organism>
<keyword evidence="8" id="KW-0902">Two-component regulatory system</keyword>
<dbReference type="Pfam" id="PF23539">
    <property type="entry name" value="DUF7134"/>
    <property type="match status" value="1"/>
</dbReference>
<comment type="caution">
    <text evidence="13">The sequence shown here is derived from an EMBL/GenBank/DDBJ whole genome shotgun (WGS) entry which is preliminary data.</text>
</comment>
<evidence type="ECO:0000256" key="4">
    <source>
        <dbReference type="ARBA" id="ARBA00022679"/>
    </source>
</evidence>
<reference evidence="13" key="1">
    <citation type="submission" date="2023-02" db="EMBL/GenBank/DDBJ databases">
        <title>Kitasatospora phosalacinea NBRC 14627.</title>
        <authorList>
            <person name="Ichikawa N."/>
            <person name="Sato H."/>
            <person name="Tonouchi N."/>
        </authorList>
    </citation>
    <scope>NUCLEOTIDE SEQUENCE</scope>
    <source>
        <strain evidence="13">NBRC 14627</strain>
    </source>
</reference>
<dbReference type="Gene3D" id="1.20.5.1930">
    <property type="match status" value="1"/>
</dbReference>
<dbReference type="CDD" id="cd16917">
    <property type="entry name" value="HATPase_UhpB-NarQ-NarX-like"/>
    <property type="match status" value="1"/>
</dbReference>
<evidence type="ECO:0000256" key="3">
    <source>
        <dbReference type="ARBA" id="ARBA00022553"/>
    </source>
</evidence>
<evidence type="ECO:0000256" key="5">
    <source>
        <dbReference type="ARBA" id="ARBA00022741"/>
    </source>
</evidence>
<dbReference type="InterPro" id="IPR050482">
    <property type="entry name" value="Sensor_HK_TwoCompSys"/>
</dbReference>
<dbReference type="GO" id="GO:0000155">
    <property type="term" value="F:phosphorelay sensor kinase activity"/>
    <property type="evidence" value="ECO:0007669"/>
    <property type="project" value="InterPro"/>
</dbReference>
<comment type="catalytic activity">
    <reaction evidence="1">
        <text>ATP + protein L-histidine = ADP + protein N-phospho-L-histidine.</text>
        <dbReference type="EC" id="2.7.13.3"/>
    </reaction>
</comment>
<keyword evidence="9" id="KW-0472">Membrane</keyword>
<keyword evidence="4" id="KW-0808">Transferase</keyword>
<dbReference type="Gene3D" id="3.30.565.10">
    <property type="entry name" value="Histidine kinase-like ATPase, C-terminal domain"/>
    <property type="match status" value="1"/>
</dbReference>
<feature type="domain" description="DUF7134" evidence="12">
    <location>
        <begin position="14"/>
        <end position="155"/>
    </location>
</feature>
<feature type="domain" description="Histidine kinase/HSP90-like ATPase" evidence="10">
    <location>
        <begin position="304"/>
        <end position="395"/>
    </location>
</feature>
<dbReference type="InterPro" id="IPR055558">
    <property type="entry name" value="DUF7134"/>
</dbReference>
<dbReference type="InterPro" id="IPR036890">
    <property type="entry name" value="HATPase_C_sf"/>
</dbReference>
<protein>
    <recommendedName>
        <fullName evidence="2">histidine kinase</fullName>
        <ecNumber evidence="2">2.7.13.3</ecNumber>
    </recommendedName>
</protein>
<dbReference type="GO" id="GO:0016020">
    <property type="term" value="C:membrane"/>
    <property type="evidence" value="ECO:0007669"/>
    <property type="project" value="InterPro"/>
</dbReference>
<dbReference type="InterPro" id="IPR003594">
    <property type="entry name" value="HATPase_dom"/>
</dbReference>
<keyword evidence="9" id="KW-0812">Transmembrane</keyword>
<gene>
    <name evidence="13" type="ORF">Kpho02_44370</name>
</gene>
<evidence type="ECO:0000256" key="1">
    <source>
        <dbReference type="ARBA" id="ARBA00000085"/>
    </source>
</evidence>
<evidence type="ECO:0000256" key="6">
    <source>
        <dbReference type="ARBA" id="ARBA00022777"/>
    </source>
</evidence>
<dbReference type="Pfam" id="PF02518">
    <property type="entry name" value="HATPase_c"/>
    <property type="match status" value="1"/>
</dbReference>
<keyword evidence="5" id="KW-0547">Nucleotide-binding</keyword>
<evidence type="ECO:0000259" key="11">
    <source>
        <dbReference type="Pfam" id="PF07730"/>
    </source>
</evidence>
<feature type="transmembrane region" description="Helical" evidence="9">
    <location>
        <begin position="42"/>
        <end position="60"/>
    </location>
</feature>
<keyword evidence="3" id="KW-0597">Phosphoprotein</keyword>
<dbReference type="AlphaFoldDB" id="A0A9W6V3E8"/>
<sequence>MSSTDGPRPGPLPRRRQLLDAVLAAAFVLAELRYALDPPNAPSAPVATAVAAVCAALPLIWRRRAPLGALAAHLACCVALLALGAFPDVLFVTSLVTVVTLYSALAYSPYPRGVLAAVPVACAVLVALFDRAKLPHFPNWLMGVLLLFPVAAAAWGHRLWAARTEQGEARLRALELDRIEALRQAVEHERARIARELHDVVTHNVSVMVIQAGAARVVLDRDRAAAKEALVAIEAGGRAAMTDLRNVMGLLTMDSPDEDPAGRAGLAPQPGLDGLAALVDRMRLGGVEVDLHVTGERQPLPPGVELTAYRLVQEALTNMLKHAVGARAEIRVDYGPQELLVDVAHTEGRPGRAASTGSGRGLVGLRERVAVHGGTFRAGPRPTGGYRVKATIPLNSLESP</sequence>
<evidence type="ECO:0000256" key="2">
    <source>
        <dbReference type="ARBA" id="ARBA00012438"/>
    </source>
</evidence>
<dbReference type="Pfam" id="PF07730">
    <property type="entry name" value="HisKA_3"/>
    <property type="match status" value="1"/>
</dbReference>
<dbReference type="GO" id="GO:0046983">
    <property type="term" value="F:protein dimerization activity"/>
    <property type="evidence" value="ECO:0007669"/>
    <property type="project" value="InterPro"/>
</dbReference>
<evidence type="ECO:0000256" key="7">
    <source>
        <dbReference type="ARBA" id="ARBA00022840"/>
    </source>
</evidence>
<evidence type="ECO:0000259" key="10">
    <source>
        <dbReference type="Pfam" id="PF02518"/>
    </source>
</evidence>
<feature type="domain" description="Signal transduction histidine kinase subgroup 3 dimerisation and phosphoacceptor" evidence="11">
    <location>
        <begin position="189"/>
        <end position="251"/>
    </location>
</feature>
<feature type="transmembrane region" description="Helical" evidence="9">
    <location>
        <begin position="114"/>
        <end position="134"/>
    </location>
</feature>
<keyword evidence="7" id="KW-0067">ATP-binding</keyword>
<dbReference type="Proteomes" id="UP001165041">
    <property type="component" value="Unassembled WGS sequence"/>
</dbReference>
<feature type="transmembrane region" description="Helical" evidence="9">
    <location>
        <begin position="67"/>
        <end position="83"/>
    </location>
</feature>
<dbReference type="EMBL" id="BSSA01000015">
    <property type="protein sequence ID" value="GLW72138.1"/>
    <property type="molecule type" value="Genomic_DNA"/>
</dbReference>
<dbReference type="PANTHER" id="PTHR24421">
    <property type="entry name" value="NITRATE/NITRITE SENSOR PROTEIN NARX-RELATED"/>
    <property type="match status" value="1"/>
</dbReference>
<dbReference type="InterPro" id="IPR011712">
    <property type="entry name" value="Sig_transdc_His_kin_sub3_dim/P"/>
</dbReference>
<evidence type="ECO:0000313" key="14">
    <source>
        <dbReference type="Proteomes" id="UP001165041"/>
    </source>
</evidence>
<evidence type="ECO:0000256" key="9">
    <source>
        <dbReference type="SAM" id="Phobius"/>
    </source>
</evidence>
<evidence type="ECO:0000313" key="13">
    <source>
        <dbReference type="EMBL" id="GLW72138.1"/>
    </source>
</evidence>
<dbReference type="EC" id="2.7.13.3" evidence="2"/>
<keyword evidence="9" id="KW-1133">Transmembrane helix</keyword>
<keyword evidence="6" id="KW-0418">Kinase</keyword>
<feature type="transmembrane region" description="Helical" evidence="9">
    <location>
        <begin position="140"/>
        <end position="160"/>
    </location>
</feature>